<gene>
    <name evidence="2" type="ORF">LV89_03897</name>
</gene>
<reference evidence="2 3" key="1">
    <citation type="submission" date="2018-05" db="EMBL/GenBank/DDBJ databases">
        <title>Genomic Encyclopedia of Archaeal and Bacterial Type Strains, Phase II (KMG-II): from individual species to whole genera.</title>
        <authorList>
            <person name="Goeker M."/>
        </authorList>
    </citation>
    <scope>NUCLEOTIDE SEQUENCE [LARGE SCALE GENOMIC DNA]</scope>
    <source>
        <strain evidence="2 3">DSM 22214</strain>
    </source>
</reference>
<evidence type="ECO:0000256" key="1">
    <source>
        <dbReference type="SAM" id="Phobius"/>
    </source>
</evidence>
<dbReference type="EMBL" id="QGGO01000026">
    <property type="protein sequence ID" value="PWK20087.1"/>
    <property type="molecule type" value="Genomic_DNA"/>
</dbReference>
<sequence>MKKTLLGIVLFLMQISLAIFYNATIDLIIIGIIGLLTFGYILVRYFRKDYETCEL</sequence>
<evidence type="ECO:0000313" key="2">
    <source>
        <dbReference type="EMBL" id="PWK20087.1"/>
    </source>
</evidence>
<keyword evidence="3" id="KW-1185">Reference proteome</keyword>
<feature type="transmembrane region" description="Helical" evidence="1">
    <location>
        <begin position="28"/>
        <end position="46"/>
    </location>
</feature>
<dbReference type="AlphaFoldDB" id="A0A316DPD1"/>
<dbReference type="RefSeq" id="WP_158279637.1">
    <property type="nucleotide sequence ID" value="NZ_QGGO01000026.1"/>
</dbReference>
<evidence type="ECO:0000313" key="3">
    <source>
        <dbReference type="Proteomes" id="UP000245489"/>
    </source>
</evidence>
<comment type="caution">
    <text evidence="2">The sequence shown here is derived from an EMBL/GenBank/DDBJ whole genome shotgun (WGS) entry which is preliminary data.</text>
</comment>
<keyword evidence="1" id="KW-0472">Membrane</keyword>
<accession>A0A316DPD1</accession>
<organism evidence="2 3">
    <name type="scientific">Arcicella aurantiaca</name>
    <dbReference type="NCBI Taxonomy" id="591202"/>
    <lineage>
        <taxon>Bacteria</taxon>
        <taxon>Pseudomonadati</taxon>
        <taxon>Bacteroidota</taxon>
        <taxon>Cytophagia</taxon>
        <taxon>Cytophagales</taxon>
        <taxon>Flectobacillaceae</taxon>
        <taxon>Arcicella</taxon>
    </lineage>
</organism>
<proteinExistence type="predicted"/>
<name>A0A316DPD1_9BACT</name>
<dbReference type="Proteomes" id="UP000245489">
    <property type="component" value="Unassembled WGS sequence"/>
</dbReference>
<protein>
    <submittedName>
        <fullName evidence="2">Uncharacterized protein</fullName>
    </submittedName>
</protein>
<keyword evidence="1" id="KW-0812">Transmembrane</keyword>
<keyword evidence="1" id="KW-1133">Transmembrane helix</keyword>